<dbReference type="RefSeq" id="WP_214175276.1">
    <property type="nucleotide sequence ID" value="NZ_JAHCVK010000003.1"/>
</dbReference>
<reference evidence="1 2" key="1">
    <citation type="submission" date="2021-05" db="EMBL/GenBank/DDBJ databases">
        <title>The draft genome of Geobacter luticola JCM 17780.</title>
        <authorList>
            <person name="Xu Z."/>
            <person name="Masuda Y."/>
            <person name="Itoh H."/>
            <person name="Senoo K."/>
        </authorList>
    </citation>
    <scope>NUCLEOTIDE SEQUENCE [LARGE SCALE GENOMIC DNA]</scope>
    <source>
        <strain evidence="1 2">JCM 17780</strain>
    </source>
</reference>
<gene>
    <name evidence="1" type="ORF">KI810_09405</name>
</gene>
<evidence type="ECO:0000313" key="1">
    <source>
        <dbReference type="EMBL" id="MBT0653271.1"/>
    </source>
</evidence>
<sequence length="87" mass="9691">MLNDVGAEVYETWSYEQRHEEIGKLVEGYRNGLPLEILCMMTTSIAGSEKLAREHLIALVPPDERQAIIAAAKGNKKARSRVASFFA</sequence>
<name>A0ABS5SD15_9BACT</name>
<dbReference type="Proteomes" id="UP000756860">
    <property type="component" value="Unassembled WGS sequence"/>
</dbReference>
<evidence type="ECO:0000313" key="2">
    <source>
        <dbReference type="Proteomes" id="UP000756860"/>
    </source>
</evidence>
<dbReference type="EMBL" id="JAHCVK010000003">
    <property type="protein sequence ID" value="MBT0653271.1"/>
    <property type="molecule type" value="Genomic_DNA"/>
</dbReference>
<proteinExistence type="predicted"/>
<protein>
    <submittedName>
        <fullName evidence="1">Uncharacterized protein</fullName>
    </submittedName>
</protein>
<organism evidence="1 2">
    <name type="scientific">Geomobilimonas luticola</name>
    <dbReference type="NCBI Taxonomy" id="1114878"/>
    <lineage>
        <taxon>Bacteria</taxon>
        <taxon>Pseudomonadati</taxon>
        <taxon>Thermodesulfobacteriota</taxon>
        <taxon>Desulfuromonadia</taxon>
        <taxon>Geobacterales</taxon>
        <taxon>Geobacteraceae</taxon>
        <taxon>Geomobilimonas</taxon>
    </lineage>
</organism>
<comment type="caution">
    <text evidence="1">The sequence shown here is derived from an EMBL/GenBank/DDBJ whole genome shotgun (WGS) entry which is preliminary data.</text>
</comment>
<keyword evidence="2" id="KW-1185">Reference proteome</keyword>
<accession>A0ABS5SD15</accession>